<feature type="transmembrane region" description="Helical" evidence="2">
    <location>
        <begin position="34"/>
        <end position="55"/>
    </location>
</feature>
<comment type="caution">
    <text evidence="3">The sequence shown here is derived from an EMBL/GenBank/DDBJ whole genome shotgun (WGS) entry which is preliminary data.</text>
</comment>
<accession>A0A830ETG3</accession>
<dbReference type="Proteomes" id="UP000653099">
    <property type="component" value="Unassembled WGS sequence"/>
</dbReference>
<reference evidence="3" key="1">
    <citation type="journal article" date="2014" name="Int. J. Syst. Evol. Microbiol.">
        <title>Complete genome sequence of Corynebacterium casei LMG S-19264T (=DSM 44701T), isolated from a smear-ripened cheese.</title>
        <authorList>
            <consortium name="US DOE Joint Genome Institute (JGI-PGF)"/>
            <person name="Walter F."/>
            <person name="Albersmeier A."/>
            <person name="Kalinowski J."/>
            <person name="Ruckert C."/>
        </authorList>
    </citation>
    <scope>NUCLEOTIDE SEQUENCE</scope>
    <source>
        <strain evidence="3">JCM 14359</strain>
    </source>
</reference>
<evidence type="ECO:0000313" key="4">
    <source>
        <dbReference type="Proteomes" id="UP000653099"/>
    </source>
</evidence>
<name>A0A830ETG3_9EURY</name>
<keyword evidence="2" id="KW-0472">Membrane</keyword>
<keyword evidence="2" id="KW-0812">Transmembrane</keyword>
<gene>
    <name evidence="3" type="ORF">GCM10008995_27530</name>
</gene>
<evidence type="ECO:0000256" key="2">
    <source>
        <dbReference type="SAM" id="Phobius"/>
    </source>
</evidence>
<feature type="region of interest" description="Disordered" evidence="1">
    <location>
        <begin position="1"/>
        <end position="30"/>
    </location>
</feature>
<dbReference type="AlphaFoldDB" id="A0A830ETG3"/>
<keyword evidence="4" id="KW-1185">Reference proteome</keyword>
<evidence type="ECO:0000313" key="3">
    <source>
        <dbReference type="EMBL" id="GGJ16188.1"/>
    </source>
</evidence>
<keyword evidence="2" id="KW-1133">Transmembrane helix</keyword>
<sequence length="123" mass="12660">MSDTSGEPEARATASEAEDAASGNGSAGVGRREFVIGGGVLGVLALSGAGAYLSMGSAPKERLFMLQQGYLRYEVDPISEAGMNVEQFYDYTDPSASLEGRVNFGVSCAGRRGLGATILLSSV</sequence>
<reference evidence="3" key="2">
    <citation type="submission" date="2020-09" db="EMBL/GenBank/DDBJ databases">
        <authorList>
            <person name="Sun Q."/>
            <person name="Ohkuma M."/>
        </authorList>
    </citation>
    <scope>NUCLEOTIDE SEQUENCE</scope>
    <source>
        <strain evidence="3">JCM 14359</strain>
    </source>
</reference>
<dbReference type="PROSITE" id="PS51318">
    <property type="entry name" value="TAT"/>
    <property type="match status" value="1"/>
</dbReference>
<organism evidence="3 4">
    <name type="scientific">Halobellus salinus</name>
    <dbReference type="NCBI Taxonomy" id="931585"/>
    <lineage>
        <taxon>Archaea</taxon>
        <taxon>Methanobacteriati</taxon>
        <taxon>Methanobacteriota</taxon>
        <taxon>Stenosarchaea group</taxon>
        <taxon>Halobacteria</taxon>
        <taxon>Halobacteriales</taxon>
        <taxon>Haloferacaceae</taxon>
        <taxon>Halobellus</taxon>
    </lineage>
</organism>
<dbReference type="InterPro" id="IPR006311">
    <property type="entry name" value="TAT_signal"/>
</dbReference>
<evidence type="ECO:0000256" key="1">
    <source>
        <dbReference type="SAM" id="MobiDB-lite"/>
    </source>
</evidence>
<protein>
    <submittedName>
        <fullName evidence="3">Uncharacterized protein</fullName>
    </submittedName>
</protein>
<dbReference type="EMBL" id="BMOC01000025">
    <property type="protein sequence ID" value="GGJ16188.1"/>
    <property type="molecule type" value="Genomic_DNA"/>
</dbReference>
<proteinExistence type="predicted"/>